<evidence type="ECO:0000313" key="3">
    <source>
        <dbReference type="EMBL" id="MFC7079135.1"/>
    </source>
</evidence>
<dbReference type="InterPro" id="IPR011706">
    <property type="entry name" value="Cu-oxidase_C"/>
</dbReference>
<evidence type="ECO:0000313" key="4">
    <source>
        <dbReference type="Proteomes" id="UP001596407"/>
    </source>
</evidence>
<dbReference type="InterPro" id="IPR045087">
    <property type="entry name" value="Cu-oxidase_fam"/>
</dbReference>
<dbReference type="Pfam" id="PF07731">
    <property type="entry name" value="Cu-oxidase_2"/>
    <property type="match status" value="1"/>
</dbReference>
<proteinExistence type="predicted"/>
<dbReference type="Gene3D" id="2.60.40.420">
    <property type="entry name" value="Cupredoxins - blue copper proteins"/>
    <property type="match status" value="3"/>
</dbReference>
<dbReference type="InterPro" id="IPR008972">
    <property type="entry name" value="Cupredoxin"/>
</dbReference>
<comment type="caution">
    <text evidence="3">The sequence shown here is derived from an EMBL/GenBank/DDBJ whole genome shotgun (WGS) entry which is preliminary data.</text>
</comment>
<dbReference type="RefSeq" id="WP_382208649.1">
    <property type="nucleotide sequence ID" value="NZ_JBHSZH010000002.1"/>
</dbReference>
<dbReference type="Proteomes" id="UP001596407">
    <property type="component" value="Unassembled WGS sequence"/>
</dbReference>
<gene>
    <name evidence="3" type="ORF">ACFQJ6_02260</name>
</gene>
<dbReference type="AlphaFoldDB" id="A0ABD5WI89"/>
<protein>
    <submittedName>
        <fullName evidence="3">Multicopper oxidase family protein</fullName>
    </submittedName>
</protein>
<dbReference type="SUPFAM" id="SSF49503">
    <property type="entry name" value="Cupredoxins"/>
    <property type="match status" value="2"/>
</dbReference>
<feature type="region of interest" description="Disordered" evidence="1">
    <location>
        <begin position="1"/>
        <end position="39"/>
    </location>
</feature>
<name>A0ABD5WI89_9EURY</name>
<dbReference type="PANTHER" id="PTHR48267">
    <property type="entry name" value="CUPREDOXIN SUPERFAMILY PROTEIN"/>
    <property type="match status" value="1"/>
</dbReference>
<evidence type="ECO:0000259" key="2">
    <source>
        <dbReference type="Pfam" id="PF07731"/>
    </source>
</evidence>
<sequence>MTHLHGGVTGPRSDGYPEAWVDPNGNTAADFPAIHDSPVPHQQVKEYPNKQEPATLWYHDHALGATRLNVYAGLAGFYLLRDPMENSLPKGDYEVPIVIQDRSFNSDGSLQYSDGTDDDYEAEFFGDVPVVNGKAYPYIEVEPRKYRFRFLNGSNGRVFNLNLRNETAPGVPTMNQIATDLGFLDSVATIGPGGDQSSLLLGGAERADIVIDFSDFEGQTFTLTNNAPTPYAGETVPISESDMPEIMRFKVTDSVTEEDETIPLSRFLTQINKRYPEPDVTDSGTTRYMTLDTGTLEVAPGIEYDSHFLNRSQWTDEEAVVQPTFGTSEEWVLANVTGDSHPIHLHLVDFEVVGRRTFNAEAFDEARQAGEDPAVADYLEGPVIQPDPGEQGPKDTVLVNPNEAAIIRPAFTGFTGRYVWHCHILEHEDQEMMLPYEVVPDE</sequence>
<dbReference type="EMBL" id="JBHSZH010000002">
    <property type="protein sequence ID" value="MFC7079135.1"/>
    <property type="molecule type" value="Genomic_DNA"/>
</dbReference>
<dbReference type="CDD" id="cd13868">
    <property type="entry name" value="CuRO_2_CotA_like"/>
    <property type="match status" value="1"/>
</dbReference>
<accession>A0ABD5WI89</accession>
<dbReference type="PANTHER" id="PTHR48267:SF1">
    <property type="entry name" value="BILIRUBIN OXIDASE"/>
    <property type="match status" value="1"/>
</dbReference>
<evidence type="ECO:0000256" key="1">
    <source>
        <dbReference type="SAM" id="MobiDB-lite"/>
    </source>
</evidence>
<organism evidence="3 4">
    <name type="scientific">Halorussus caseinilyticus</name>
    <dbReference type="NCBI Taxonomy" id="3034025"/>
    <lineage>
        <taxon>Archaea</taxon>
        <taxon>Methanobacteriati</taxon>
        <taxon>Methanobacteriota</taxon>
        <taxon>Stenosarchaea group</taxon>
        <taxon>Halobacteria</taxon>
        <taxon>Halobacteriales</taxon>
        <taxon>Haladaptataceae</taxon>
        <taxon>Halorussus</taxon>
    </lineage>
</organism>
<keyword evidence="4" id="KW-1185">Reference proteome</keyword>
<reference evidence="3 4" key="1">
    <citation type="journal article" date="2019" name="Int. J. Syst. Evol. Microbiol.">
        <title>The Global Catalogue of Microorganisms (GCM) 10K type strain sequencing project: providing services to taxonomists for standard genome sequencing and annotation.</title>
        <authorList>
            <consortium name="The Broad Institute Genomics Platform"/>
            <consortium name="The Broad Institute Genome Sequencing Center for Infectious Disease"/>
            <person name="Wu L."/>
            <person name="Ma J."/>
        </authorList>
    </citation>
    <scope>NUCLEOTIDE SEQUENCE [LARGE SCALE GENOMIC DNA]</scope>
    <source>
        <strain evidence="3 4">DT72</strain>
    </source>
</reference>
<feature type="domain" description="Plastocyanin-like" evidence="2">
    <location>
        <begin position="307"/>
        <end position="441"/>
    </location>
</feature>